<sequence length="158" mass="16878">MPQSSRKFLVVADDSNECRTALYFAARRAVSTGAHVAILATHEPSDFNHWIGVAETAKREAETAAETLLESMAEDAEAVTGERPELLLREGDRRTVLARLLEEDPLISLLVLAASSSSEGPGPLVTALARGRGLFESRAVPVTVVPGDMDPAEIDALV</sequence>
<dbReference type="Pfam" id="PF00582">
    <property type="entry name" value="Usp"/>
    <property type="match status" value="1"/>
</dbReference>
<dbReference type="CDD" id="cd00293">
    <property type="entry name" value="USP-like"/>
    <property type="match status" value="1"/>
</dbReference>
<feature type="domain" description="UspA" evidence="1">
    <location>
        <begin position="6"/>
        <end position="116"/>
    </location>
</feature>
<reference evidence="2" key="1">
    <citation type="journal article" date="2014" name="Int. J. Syst. Evol. Microbiol.">
        <title>Complete genome sequence of Corynebacterium casei LMG S-19264T (=DSM 44701T), isolated from a smear-ripened cheese.</title>
        <authorList>
            <consortium name="US DOE Joint Genome Institute (JGI-PGF)"/>
            <person name="Walter F."/>
            <person name="Albersmeier A."/>
            <person name="Kalinowski J."/>
            <person name="Ruckert C."/>
        </authorList>
    </citation>
    <scope>NUCLEOTIDE SEQUENCE</scope>
    <source>
        <strain evidence="2">VKM B-1513</strain>
    </source>
</reference>
<comment type="caution">
    <text evidence="2">The sequence shown here is derived from an EMBL/GenBank/DDBJ whole genome shotgun (WGS) entry which is preliminary data.</text>
</comment>
<dbReference type="Gene3D" id="3.40.50.12370">
    <property type="match status" value="1"/>
</dbReference>
<gene>
    <name evidence="2" type="ORF">GCM10017621_31470</name>
</gene>
<reference evidence="2" key="2">
    <citation type="submission" date="2023-01" db="EMBL/GenBank/DDBJ databases">
        <authorList>
            <person name="Sun Q."/>
            <person name="Evtushenko L."/>
        </authorList>
    </citation>
    <scope>NUCLEOTIDE SEQUENCE</scope>
    <source>
        <strain evidence="2">VKM B-1513</strain>
    </source>
</reference>
<dbReference type="AlphaFoldDB" id="A0A9W6MQ49"/>
<dbReference type="SUPFAM" id="SSF52402">
    <property type="entry name" value="Adenine nucleotide alpha hydrolases-like"/>
    <property type="match status" value="1"/>
</dbReference>
<dbReference type="RefSeq" id="WP_271187980.1">
    <property type="nucleotide sequence ID" value="NZ_BSFE01000012.1"/>
</dbReference>
<evidence type="ECO:0000313" key="2">
    <source>
        <dbReference type="EMBL" id="GLK53639.1"/>
    </source>
</evidence>
<evidence type="ECO:0000259" key="1">
    <source>
        <dbReference type="Pfam" id="PF00582"/>
    </source>
</evidence>
<keyword evidence="3" id="KW-1185">Reference proteome</keyword>
<name>A0A9W6MQ49_9PROT</name>
<evidence type="ECO:0000313" key="3">
    <source>
        <dbReference type="Proteomes" id="UP001143486"/>
    </source>
</evidence>
<proteinExistence type="predicted"/>
<organism evidence="2 3">
    <name type="scientific">Maricaulis virginensis</name>
    <dbReference type="NCBI Taxonomy" id="144022"/>
    <lineage>
        <taxon>Bacteria</taxon>
        <taxon>Pseudomonadati</taxon>
        <taxon>Pseudomonadota</taxon>
        <taxon>Alphaproteobacteria</taxon>
        <taxon>Maricaulales</taxon>
        <taxon>Maricaulaceae</taxon>
        <taxon>Maricaulis</taxon>
    </lineage>
</organism>
<dbReference type="Proteomes" id="UP001143486">
    <property type="component" value="Unassembled WGS sequence"/>
</dbReference>
<dbReference type="InterPro" id="IPR006016">
    <property type="entry name" value="UspA"/>
</dbReference>
<protein>
    <submittedName>
        <fullName evidence="2">Universal stress protein</fullName>
    </submittedName>
</protein>
<accession>A0A9W6MQ49</accession>
<dbReference type="EMBL" id="BSFE01000012">
    <property type="protein sequence ID" value="GLK53639.1"/>
    <property type="molecule type" value="Genomic_DNA"/>
</dbReference>